<organism evidence="3 4">
    <name type="scientific">Leptospira kemamanensis</name>
    <dbReference type="NCBI Taxonomy" id="2484942"/>
    <lineage>
        <taxon>Bacteria</taxon>
        <taxon>Pseudomonadati</taxon>
        <taxon>Spirochaetota</taxon>
        <taxon>Spirochaetia</taxon>
        <taxon>Leptospirales</taxon>
        <taxon>Leptospiraceae</taxon>
        <taxon>Leptospira</taxon>
    </lineage>
</organism>
<sequence length="236" mass="26378">MSENFALVTGASRGIGFAISKVLLELGYTVYGICRNSKNCSIQNQKFHLIECDLSHPKAIHQLLDTLPNREKLNILIHNAGIASFGPIEELSPDKIVEMVQVNLTAPMLITNGLTRFIKQNKGHIIFIGSVSGNQVSPWGNVYGSLKAGLHQFSRLLFDELRKFSVKVNLLVPDITKTSFYDSLNIEPDQDPESYLLPEQIATIVKQLLLDAPGMIVPEIHISPQLFKIKRKKFLK</sequence>
<name>A0A4R9JT66_9LEPT</name>
<comment type="similarity">
    <text evidence="1 2">Belongs to the short-chain dehydrogenases/reductases (SDR) family.</text>
</comment>
<keyword evidence="4" id="KW-1185">Reference proteome</keyword>
<dbReference type="InterPro" id="IPR002347">
    <property type="entry name" value="SDR_fam"/>
</dbReference>
<evidence type="ECO:0000313" key="4">
    <source>
        <dbReference type="Proteomes" id="UP000297609"/>
    </source>
</evidence>
<evidence type="ECO:0000256" key="1">
    <source>
        <dbReference type="ARBA" id="ARBA00006484"/>
    </source>
</evidence>
<dbReference type="AlphaFoldDB" id="A0A4R9JT66"/>
<proteinExistence type="inferred from homology"/>
<dbReference type="CDD" id="cd05233">
    <property type="entry name" value="SDR_c"/>
    <property type="match status" value="1"/>
</dbReference>
<reference evidence="3" key="1">
    <citation type="journal article" date="2019" name="PLoS Negl. Trop. Dis.">
        <title>Revisiting the worldwide diversity of Leptospira species in the environment.</title>
        <authorList>
            <person name="Vincent A.T."/>
            <person name="Schiettekatte O."/>
            <person name="Bourhy P."/>
            <person name="Veyrier F.J."/>
            <person name="Picardeau M."/>
        </authorList>
    </citation>
    <scope>NUCLEOTIDE SEQUENCE [LARGE SCALE GENOMIC DNA]</scope>
    <source>
        <strain evidence="3">201702454</strain>
    </source>
</reference>
<dbReference type="Pfam" id="PF00106">
    <property type="entry name" value="adh_short"/>
    <property type="match status" value="1"/>
</dbReference>
<evidence type="ECO:0000313" key="3">
    <source>
        <dbReference type="EMBL" id="TGL55918.1"/>
    </source>
</evidence>
<dbReference type="EMBL" id="RQGG01000007">
    <property type="protein sequence ID" value="TGL55918.1"/>
    <property type="molecule type" value="Genomic_DNA"/>
</dbReference>
<protein>
    <submittedName>
        <fullName evidence="3">SDR family oxidoreductase</fullName>
    </submittedName>
</protein>
<comment type="caution">
    <text evidence="3">The sequence shown here is derived from an EMBL/GenBank/DDBJ whole genome shotgun (WGS) entry which is preliminary data.</text>
</comment>
<dbReference type="Proteomes" id="UP000297609">
    <property type="component" value="Unassembled WGS sequence"/>
</dbReference>
<dbReference type="RefSeq" id="WP_135617353.1">
    <property type="nucleotide sequence ID" value="NZ_RQGG01000007.1"/>
</dbReference>
<dbReference type="SUPFAM" id="SSF51735">
    <property type="entry name" value="NAD(P)-binding Rossmann-fold domains"/>
    <property type="match status" value="1"/>
</dbReference>
<dbReference type="PANTHER" id="PTHR42879">
    <property type="entry name" value="3-OXOACYL-(ACYL-CARRIER-PROTEIN) REDUCTASE"/>
    <property type="match status" value="1"/>
</dbReference>
<dbReference type="Gene3D" id="3.40.50.720">
    <property type="entry name" value="NAD(P)-binding Rossmann-like Domain"/>
    <property type="match status" value="1"/>
</dbReference>
<dbReference type="PRINTS" id="PR00081">
    <property type="entry name" value="GDHRDH"/>
</dbReference>
<evidence type="ECO:0000256" key="2">
    <source>
        <dbReference type="RuleBase" id="RU000363"/>
    </source>
</evidence>
<dbReference type="OrthoDB" id="9808814at2"/>
<dbReference type="InterPro" id="IPR050259">
    <property type="entry name" value="SDR"/>
</dbReference>
<dbReference type="InterPro" id="IPR036291">
    <property type="entry name" value="NAD(P)-bd_dom_sf"/>
</dbReference>
<accession>A0A4R9JT66</accession>
<dbReference type="PANTHER" id="PTHR42879:SF2">
    <property type="entry name" value="3-OXOACYL-[ACYL-CARRIER-PROTEIN] REDUCTASE FABG"/>
    <property type="match status" value="1"/>
</dbReference>
<dbReference type="PRINTS" id="PR00080">
    <property type="entry name" value="SDRFAMILY"/>
</dbReference>
<gene>
    <name evidence="3" type="ORF">EHQ59_01300</name>
</gene>